<feature type="region of interest" description="Disordered" evidence="7">
    <location>
        <begin position="556"/>
        <end position="600"/>
    </location>
</feature>
<keyword evidence="2 6" id="KW-0547">Nucleotide-binding</keyword>
<dbReference type="InterPro" id="IPR014001">
    <property type="entry name" value="Helicase_ATP-bd"/>
</dbReference>
<dbReference type="GO" id="GO:0003676">
    <property type="term" value="F:nucleic acid binding"/>
    <property type="evidence" value="ECO:0007669"/>
    <property type="project" value="InterPro"/>
</dbReference>
<dbReference type="PROSITE" id="PS51194">
    <property type="entry name" value="HELICASE_CTER"/>
    <property type="match status" value="1"/>
</dbReference>
<feature type="compositionally biased region" description="Basic and acidic residues" evidence="7">
    <location>
        <begin position="569"/>
        <end position="592"/>
    </location>
</feature>
<evidence type="ECO:0000256" key="3">
    <source>
        <dbReference type="ARBA" id="ARBA00022801"/>
    </source>
</evidence>
<proteinExistence type="inferred from homology"/>
<accession>A0A1Y1UDZ5</accession>
<dbReference type="EC" id="3.6.4.13" evidence="1"/>
<comment type="similarity">
    <text evidence="6">Belongs to the DEAD box helicase family.</text>
</comment>
<dbReference type="InParanoid" id="A0A1Y1UDZ5"/>
<dbReference type="Gene3D" id="3.40.50.300">
    <property type="entry name" value="P-loop containing nucleotide triphosphate hydrolases"/>
    <property type="match status" value="2"/>
</dbReference>
<dbReference type="SUPFAM" id="SSF52540">
    <property type="entry name" value="P-loop containing nucleoside triphosphate hydrolases"/>
    <property type="match status" value="1"/>
</dbReference>
<keyword evidence="3 6" id="KW-0378">Hydrolase</keyword>
<dbReference type="InterPro" id="IPR027417">
    <property type="entry name" value="P-loop_NTPase"/>
</dbReference>
<evidence type="ECO:0000256" key="2">
    <source>
        <dbReference type="ARBA" id="ARBA00022741"/>
    </source>
</evidence>
<evidence type="ECO:0000259" key="9">
    <source>
        <dbReference type="PROSITE" id="PS51194"/>
    </source>
</evidence>
<name>A0A1Y1UDZ5_9TREE</name>
<comment type="caution">
    <text evidence="10">The sequence shown here is derived from an EMBL/GenBank/DDBJ whole genome shotgun (WGS) entry which is preliminary data.</text>
</comment>
<dbReference type="Pfam" id="PF00271">
    <property type="entry name" value="Helicase_C"/>
    <property type="match status" value="1"/>
</dbReference>
<feature type="compositionally biased region" description="Acidic residues" evidence="7">
    <location>
        <begin position="66"/>
        <end position="75"/>
    </location>
</feature>
<dbReference type="STRING" id="4999.A0A1Y1UDZ5"/>
<evidence type="ECO:0000313" key="11">
    <source>
        <dbReference type="Proteomes" id="UP000193218"/>
    </source>
</evidence>
<feature type="region of interest" description="Disordered" evidence="7">
    <location>
        <begin position="27"/>
        <end position="118"/>
    </location>
</feature>
<evidence type="ECO:0000256" key="6">
    <source>
        <dbReference type="RuleBase" id="RU000492"/>
    </source>
</evidence>
<sequence>MTSTFNLLTAGGARFDKKRFATDFELFESGSKRKAKGKERARPTDIPTSLDYFHSAHHGTQRASASDDEDEDSEAESSTSSSTVQPPKHKITLTGPEPLPKSLHSNLPSLVTHPSHPLSSSAGNPLLAALKHANIRLLWGVQCAVSGSLLSGHDTMCIAPTGSGKTLSYLLPTLIALGDPARALQGRDEGVSGIRALIVVPTHDLAIQIKAVAKAITAGRAWRVIVLSKATEKAVIESAPGATRDGAEEANTKIVEKTDALAIDILIATPERLHHLVDQRSIDLSQTRHLVLDEADRLFSDDFRSQIEPILAAASHASCLKAFLSATIPSGSEALAKKWMKGDYVRVVVGVKDSAVSTVEQSLLYTASEPGKLMALKQLLSSGSLPYPSLIFVQSVQRAEDLYRSLVLENVDASSAMDGVRVGLVHGDKSAKARDDAIQGFREGKVWVLVVTEVLARGMDFRGVKVVVNYGVLDDIFFASHVLPFADLTPLDFPQTTQSYIHRIGRTGRAGQPGKAITFFTDVDAPHLRTIANVLRASGCQVPEWMLELKKPGKNEKHKVARAPVKRARVGEGGRDVGRELVKRKRDMIEAGKRRKTKRS</sequence>
<evidence type="ECO:0000259" key="8">
    <source>
        <dbReference type="PROSITE" id="PS51192"/>
    </source>
</evidence>
<dbReference type="Proteomes" id="UP000193218">
    <property type="component" value="Unassembled WGS sequence"/>
</dbReference>
<reference evidence="10 11" key="1">
    <citation type="submission" date="2017-03" db="EMBL/GenBank/DDBJ databases">
        <title>Widespread Adenine N6-methylation of Active Genes in Fungi.</title>
        <authorList>
            <consortium name="DOE Joint Genome Institute"/>
            <person name="Mondo S.J."/>
            <person name="Dannebaum R.O."/>
            <person name="Kuo R.C."/>
            <person name="Louie K.B."/>
            <person name="Bewick A.J."/>
            <person name="Labutti K."/>
            <person name="Haridas S."/>
            <person name="Kuo A."/>
            <person name="Salamov A."/>
            <person name="Ahrendt S.R."/>
            <person name="Lau R."/>
            <person name="Bowen B.P."/>
            <person name="Lipzen A."/>
            <person name="Sullivan W."/>
            <person name="Andreopoulos W.B."/>
            <person name="Clum A."/>
            <person name="Lindquist E."/>
            <person name="Daum C."/>
            <person name="Northen T.R."/>
            <person name="Ramamoorthy G."/>
            <person name="Schmitz R.J."/>
            <person name="Gryganskyi A."/>
            <person name="Culley D."/>
            <person name="Magnuson J."/>
            <person name="James T.Y."/>
            <person name="O'Malley M.A."/>
            <person name="Stajich J.E."/>
            <person name="Spatafora J.W."/>
            <person name="Visel A."/>
            <person name="Grigoriev I.V."/>
        </authorList>
    </citation>
    <scope>NUCLEOTIDE SEQUENCE [LARGE SCALE GENOMIC DNA]</scope>
    <source>
        <strain evidence="10 11">NRRL Y-17943</strain>
    </source>
</reference>
<dbReference type="GO" id="GO:0005524">
    <property type="term" value="F:ATP binding"/>
    <property type="evidence" value="ECO:0007669"/>
    <property type="project" value="UniProtKB-KW"/>
</dbReference>
<dbReference type="PANTHER" id="PTHR47958">
    <property type="entry name" value="ATP-DEPENDENT RNA HELICASE DBP3"/>
    <property type="match status" value="1"/>
</dbReference>
<dbReference type="PROSITE" id="PS51192">
    <property type="entry name" value="HELICASE_ATP_BIND_1"/>
    <property type="match status" value="1"/>
</dbReference>
<dbReference type="InterPro" id="IPR001650">
    <property type="entry name" value="Helicase_C-like"/>
</dbReference>
<gene>
    <name evidence="10" type="ORF">BD324DRAFT_591412</name>
</gene>
<feature type="domain" description="Helicase C-terminal" evidence="9">
    <location>
        <begin position="375"/>
        <end position="550"/>
    </location>
</feature>
<dbReference type="EMBL" id="NBSH01000008">
    <property type="protein sequence ID" value="ORX36219.1"/>
    <property type="molecule type" value="Genomic_DNA"/>
</dbReference>
<dbReference type="CDD" id="cd18787">
    <property type="entry name" value="SF2_C_DEAD"/>
    <property type="match status" value="1"/>
</dbReference>
<dbReference type="RefSeq" id="XP_021870320.1">
    <property type="nucleotide sequence ID" value="XM_022013799.1"/>
</dbReference>
<evidence type="ECO:0000256" key="5">
    <source>
        <dbReference type="ARBA" id="ARBA00022840"/>
    </source>
</evidence>
<dbReference type="SMART" id="SM00487">
    <property type="entry name" value="DEXDc"/>
    <property type="match status" value="1"/>
</dbReference>
<evidence type="ECO:0000256" key="1">
    <source>
        <dbReference type="ARBA" id="ARBA00012552"/>
    </source>
</evidence>
<dbReference type="SMART" id="SM00490">
    <property type="entry name" value="HELICc"/>
    <property type="match status" value="1"/>
</dbReference>
<dbReference type="OrthoDB" id="360161at2759"/>
<evidence type="ECO:0000256" key="7">
    <source>
        <dbReference type="SAM" id="MobiDB-lite"/>
    </source>
</evidence>
<dbReference type="GeneID" id="33555607"/>
<evidence type="ECO:0000313" key="10">
    <source>
        <dbReference type="EMBL" id="ORX36219.1"/>
    </source>
</evidence>
<keyword evidence="11" id="KW-1185">Reference proteome</keyword>
<feature type="domain" description="Helicase ATP-binding" evidence="8">
    <location>
        <begin position="146"/>
        <end position="346"/>
    </location>
</feature>
<evidence type="ECO:0000256" key="4">
    <source>
        <dbReference type="ARBA" id="ARBA00022806"/>
    </source>
</evidence>
<dbReference type="InterPro" id="IPR000629">
    <property type="entry name" value="RNA-helicase_DEAD-box_CS"/>
</dbReference>
<dbReference type="GO" id="GO:0003724">
    <property type="term" value="F:RNA helicase activity"/>
    <property type="evidence" value="ECO:0007669"/>
    <property type="project" value="UniProtKB-EC"/>
</dbReference>
<dbReference type="AlphaFoldDB" id="A0A1Y1UDZ5"/>
<dbReference type="GO" id="GO:0016787">
    <property type="term" value="F:hydrolase activity"/>
    <property type="evidence" value="ECO:0007669"/>
    <property type="project" value="UniProtKB-KW"/>
</dbReference>
<feature type="compositionally biased region" description="Basic residues" evidence="7">
    <location>
        <begin position="556"/>
        <end position="568"/>
    </location>
</feature>
<organism evidence="10 11">
    <name type="scientific">Kockovaella imperatae</name>
    <dbReference type="NCBI Taxonomy" id="4999"/>
    <lineage>
        <taxon>Eukaryota</taxon>
        <taxon>Fungi</taxon>
        <taxon>Dikarya</taxon>
        <taxon>Basidiomycota</taxon>
        <taxon>Agaricomycotina</taxon>
        <taxon>Tremellomycetes</taxon>
        <taxon>Tremellales</taxon>
        <taxon>Cuniculitremaceae</taxon>
        <taxon>Kockovaella</taxon>
    </lineage>
</organism>
<protein>
    <recommendedName>
        <fullName evidence="1">RNA helicase</fullName>
        <ecNumber evidence="1">3.6.4.13</ecNumber>
    </recommendedName>
</protein>
<keyword evidence="5 6" id="KW-0067">ATP-binding</keyword>
<keyword evidence="4 6" id="KW-0347">Helicase</keyword>
<dbReference type="InterPro" id="IPR011545">
    <property type="entry name" value="DEAD/DEAH_box_helicase_dom"/>
</dbReference>
<dbReference type="PROSITE" id="PS00039">
    <property type="entry name" value="DEAD_ATP_HELICASE"/>
    <property type="match status" value="1"/>
</dbReference>
<dbReference type="Pfam" id="PF00270">
    <property type="entry name" value="DEAD"/>
    <property type="match status" value="1"/>
</dbReference>
<dbReference type="FunCoup" id="A0A1Y1UDZ5">
    <property type="interactions" value="538"/>
</dbReference>